<dbReference type="EMBL" id="CP050855">
    <property type="protein sequence ID" value="QLH62881.1"/>
    <property type="molecule type" value="Genomic_DNA"/>
</dbReference>
<accession>A0A068Z9P0</accession>
<name>A0A068Z9P0_9GAMM</name>
<gene>
    <name evidence="1" type="ORF">SYMBAF_07975</name>
</gene>
<evidence type="ECO:0000313" key="1">
    <source>
        <dbReference type="EMBL" id="QLH62881.1"/>
    </source>
</evidence>
<dbReference type="AlphaFoldDB" id="A0A068Z9P0"/>
<dbReference type="GeneID" id="93736437"/>
<dbReference type="STRING" id="138074.SYMBAF_230011"/>
<dbReference type="RefSeq" id="WP_040265246.1">
    <property type="nucleotide sequence ID" value="NZ_CP050855.1"/>
</dbReference>
<organism evidence="1 2">
    <name type="scientific">Serratia symbiotica</name>
    <dbReference type="NCBI Taxonomy" id="138074"/>
    <lineage>
        <taxon>Bacteria</taxon>
        <taxon>Pseudomonadati</taxon>
        <taxon>Pseudomonadota</taxon>
        <taxon>Gammaproteobacteria</taxon>
        <taxon>Enterobacterales</taxon>
        <taxon>Yersiniaceae</taxon>
        <taxon>Serratia</taxon>
    </lineage>
</organism>
<proteinExistence type="predicted"/>
<protein>
    <submittedName>
        <fullName evidence="1">Uncharacterized protein</fullName>
    </submittedName>
</protein>
<dbReference type="Proteomes" id="UP000042738">
    <property type="component" value="Chromosome"/>
</dbReference>
<evidence type="ECO:0000313" key="2">
    <source>
        <dbReference type="Proteomes" id="UP000042738"/>
    </source>
</evidence>
<sequence>MVKKISAARKAAESTIKHEDLVDAIENLGKKNGLDIEATEGNDERGDIRVNKKDLSKLIHLIDLKLQNK</sequence>
<reference evidence="1 2" key="1">
    <citation type="journal article" date="2014" name="Genome Announc.">
        <title>Whole-Genome Sequence of Serratia symbiotica Strain CWBI-2.3T, a Free-Living Symbiont of the Black Bean Aphid Aphis fabae.</title>
        <authorList>
            <person name="Foray V."/>
            <person name="Grigorescu A.S."/>
            <person name="Sabri A."/>
            <person name="Haubruge E."/>
            <person name="Lognay G."/>
            <person name="Francis F."/>
            <person name="Fauconnier M.L."/>
            <person name="Hance T."/>
            <person name="Thonart P."/>
        </authorList>
    </citation>
    <scope>NUCLEOTIDE SEQUENCE [LARGE SCALE GENOMIC DNA]</scope>
    <source>
        <strain evidence="1">CWBI-2.3</strain>
    </source>
</reference>